<organism evidence="1 2">
    <name type="scientific">Hypholoma sublateritium (strain FD-334 SS-4)</name>
    <dbReference type="NCBI Taxonomy" id="945553"/>
    <lineage>
        <taxon>Eukaryota</taxon>
        <taxon>Fungi</taxon>
        <taxon>Dikarya</taxon>
        <taxon>Basidiomycota</taxon>
        <taxon>Agaricomycotina</taxon>
        <taxon>Agaricomycetes</taxon>
        <taxon>Agaricomycetidae</taxon>
        <taxon>Agaricales</taxon>
        <taxon>Agaricineae</taxon>
        <taxon>Strophariaceae</taxon>
        <taxon>Hypholoma</taxon>
    </lineage>
</organism>
<sequence length="159" mass="17678">MVNGLPTHTATFSPLCPILRNGYWLSLRPLDSRPSKHRVLLQLLLSRCHEAPQNDPDSLGPVSARVDCKVREDVGRKPFSSVLHSTIPLLLPLSEPLIEEGDSTVAKTGVIFNAPWMHLKRMRRSFCLVSSGPFTGAGPVEVRRRKTWLRLAASPSSEF</sequence>
<evidence type="ECO:0000313" key="1">
    <source>
        <dbReference type="EMBL" id="KJA17096.1"/>
    </source>
</evidence>
<accession>A0A0D2NKJ7</accession>
<proteinExistence type="predicted"/>
<reference evidence="2" key="1">
    <citation type="submission" date="2014-04" db="EMBL/GenBank/DDBJ databases">
        <title>Evolutionary Origins and Diversification of the Mycorrhizal Mutualists.</title>
        <authorList>
            <consortium name="DOE Joint Genome Institute"/>
            <consortium name="Mycorrhizal Genomics Consortium"/>
            <person name="Kohler A."/>
            <person name="Kuo A."/>
            <person name="Nagy L.G."/>
            <person name="Floudas D."/>
            <person name="Copeland A."/>
            <person name="Barry K.W."/>
            <person name="Cichocki N."/>
            <person name="Veneault-Fourrey C."/>
            <person name="LaButti K."/>
            <person name="Lindquist E.A."/>
            <person name="Lipzen A."/>
            <person name="Lundell T."/>
            <person name="Morin E."/>
            <person name="Murat C."/>
            <person name="Riley R."/>
            <person name="Ohm R."/>
            <person name="Sun H."/>
            <person name="Tunlid A."/>
            <person name="Henrissat B."/>
            <person name="Grigoriev I.V."/>
            <person name="Hibbett D.S."/>
            <person name="Martin F."/>
        </authorList>
    </citation>
    <scope>NUCLEOTIDE SEQUENCE [LARGE SCALE GENOMIC DNA]</scope>
    <source>
        <strain evidence="2">FD-334 SS-4</strain>
    </source>
</reference>
<dbReference type="EMBL" id="KN817609">
    <property type="protein sequence ID" value="KJA17096.1"/>
    <property type="molecule type" value="Genomic_DNA"/>
</dbReference>
<evidence type="ECO:0000313" key="2">
    <source>
        <dbReference type="Proteomes" id="UP000054270"/>
    </source>
</evidence>
<dbReference type="Proteomes" id="UP000054270">
    <property type="component" value="Unassembled WGS sequence"/>
</dbReference>
<protein>
    <submittedName>
        <fullName evidence="1">Uncharacterized protein</fullName>
    </submittedName>
</protein>
<keyword evidence="2" id="KW-1185">Reference proteome</keyword>
<dbReference type="AlphaFoldDB" id="A0A0D2NKJ7"/>
<name>A0A0D2NKJ7_HYPSF</name>
<gene>
    <name evidence="1" type="ORF">HYPSUDRAFT_1043959</name>
</gene>